<accession>A0A840X2S3</accession>
<gene>
    <name evidence="1" type="primary">trhO</name>
    <name evidence="3" type="ORF">FHS89_003190</name>
</gene>
<keyword evidence="1" id="KW-0819">tRNA processing</keyword>
<keyword evidence="1" id="KW-0560">Oxidoreductase</keyword>
<evidence type="ECO:0000313" key="3">
    <source>
        <dbReference type="EMBL" id="MBB5517144.1"/>
    </source>
</evidence>
<evidence type="ECO:0000313" key="4">
    <source>
        <dbReference type="Proteomes" id="UP000553766"/>
    </source>
</evidence>
<dbReference type="SMART" id="SM00450">
    <property type="entry name" value="RHOD"/>
    <property type="match status" value="1"/>
</dbReference>
<dbReference type="GO" id="GO:0016705">
    <property type="term" value="F:oxidoreductase activity, acting on paired donors, with incorporation or reduction of molecular oxygen"/>
    <property type="evidence" value="ECO:0007669"/>
    <property type="project" value="UniProtKB-UniRule"/>
</dbReference>
<dbReference type="PROSITE" id="PS50206">
    <property type="entry name" value="RHODANESE_3"/>
    <property type="match status" value="1"/>
</dbReference>
<dbReference type="RefSeq" id="WP_246413985.1">
    <property type="nucleotide sequence ID" value="NZ_JACIJS010000013.1"/>
</dbReference>
<dbReference type="Proteomes" id="UP000553766">
    <property type="component" value="Unassembled WGS sequence"/>
</dbReference>
<protein>
    <recommendedName>
        <fullName evidence="1">tRNA uridine(34) hydroxylase</fullName>
        <ecNumber evidence="1">1.14.-.-</ecNumber>
    </recommendedName>
    <alternativeName>
        <fullName evidence="1">tRNA hydroxylation protein O</fullName>
    </alternativeName>
</protein>
<dbReference type="SUPFAM" id="SSF52821">
    <property type="entry name" value="Rhodanese/Cell cycle control phosphatase"/>
    <property type="match status" value="1"/>
</dbReference>
<reference evidence="3 4" key="1">
    <citation type="submission" date="2020-08" db="EMBL/GenBank/DDBJ databases">
        <title>Genomic Encyclopedia of Type Strains, Phase IV (KMG-IV): sequencing the most valuable type-strain genomes for metagenomic binning, comparative biology and taxonomic classification.</title>
        <authorList>
            <person name="Goeker M."/>
        </authorList>
    </citation>
    <scope>NUCLEOTIDE SEQUENCE [LARGE SCALE GENOMIC DNA]</scope>
    <source>
        <strain evidence="3 4">DSM 103377</strain>
    </source>
</reference>
<comment type="function">
    <text evidence="1">Catalyzes oxygen-dependent 5-hydroxyuridine (ho5U) modification at position 34 in tRNAs.</text>
</comment>
<dbReference type="CDD" id="cd01518">
    <property type="entry name" value="RHOD_YceA"/>
    <property type="match status" value="1"/>
</dbReference>
<comment type="catalytic activity">
    <reaction evidence="1">
        <text>uridine(34) in tRNA + AH2 + O2 = 5-hydroxyuridine(34) in tRNA + A + H2O</text>
        <dbReference type="Rhea" id="RHEA:64224"/>
        <dbReference type="Rhea" id="RHEA-COMP:11727"/>
        <dbReference type="Rhea" id="RHEA-COMP:13381"/>
        <dbReference type="ChEBI" id="CHEBI:13193"/>
        <dbReference type="ChEBI" id="CHEBI:15377"/>
        <dbReference type="ChEBI" id="CHEBI:15379"/>
        <dbReference type="ChEBI" id="CHEBI:17499"/>
        <dbReference type="ChEBI" id="CHEBI:65315"/>
        <dbReference type="ChEBI" id="CHEBI:136877"/>
    </reaction>
</comment>
<evidence type="ECO:0000256" key="1">
    <source>
        <dbReference type="HAMAP-Rule" id="MF_00469"/>
    </source>
</evidence>
<evidence type="ECO:0000259" key="2">
    <source>
        <dbReference type="PROSITE" id="PS50206"/>
    </source>
</evidence>
<dbReference type="EMBL" id="JACIJS010000013">
    <property type="protein sequence ID" value="MBB5517144.1"/>
    <property type="molecule type" value="Genomic_DNA"/>
</dbReference>
<dbReference type="PANTHER" id="PTHR43268">
    <property type="entry name" value="THIOSULFATE SULFURTRANSFERASE/RHODANESE-LIKE DOMAIN-CONTAINING PROTEIN 2"/>
    <property type="match status" value="1"/>
</dbReference>
<dbReference type="Gene3D" id="3.30.70.100">
    <property type="match status" value="1"/>
</dbReference>
<dbReference type="HAMAP" id="MF_00469">
    <property type="entry name" value="TrhO"/>
    <property type="match status" value="1"/>
</dbReference>
<dbReference type="Pfam" id="PF17773">
    <property type="entry name" value="UPF0176_N"/>
    <property type="match status" value="1"/>
</dbReference>
<comment type="similarity">
    <text evidence="1">Belongs to the TrhO family.</text>
</comment>
<dbReference type="GO" id="GO:0006400">
    <property type="term" value="P:tRNA modification"/>
    <property type="evidence" value="ECO:0007669"/>
    <property type="project" value="UniProtKB-UniRule"/>
</dbReference>
<dbReference type="InterPro" id="IPR040503">
    <property type="entry name" value="TRHO_N"/>
</dbReference>
<dbReference type="NCBIfam" id="NF001136">
    <property type="entry name" value="PRK00142.1-4"/>
    <property type="match status" value="1"/>
</dbReference>
<dbReference type="AlphaFoldDB" id="A0A840X2S3"/>
<dbReference type="PANTHER" id="PTHR43268:SF3">
    <property type="entry name" value="RHODANESE-LIKE DOMAIN-CONTAINING PROTEIN 7-RELATED"/>
    <property type="match status" value="1"/>
</dbReference>
<organism evidence="3 4">
    <name type="scientific">Rubricella aquisinus</name>
    <dbReference type="NCBI Taxonomy" id="2028108"/>
    <lineage>
        <taxon>Bacteria</taxon>
        <taxon>Pseudomonadati</taxon>
        <taxon>Pseudomonadota</taxon>
        <taxon>Alphaproteobacteria</taxon>
        <taxon>Rhodobacterales</taxon>
        <taxon>Paracoccaceae</taxon>
        <taxon>Rubricella</taxon>
    </lineage>
</organism>
<dbReference type="InterPro" id="IPR020936">
    <property type="entry name" value="TrhO"/>
</dbReference>
<proteinExistence type="inferred from homology"/>
<comment type="caution">
    <text evidence="3">The sequence shown here is derived from an EMBL/GenBank/DDBJ whole genome shotgun (WGS) entry which is preliminary data.</text>
</comment>
<dbReference type="InterPro" id="IPR036873">
    <property type="entry name" value="Rhodanese-like_dom_sf"/>
</dbReference>
<feature type="domain" description="Rhodanese" evidence="2">
    <location>
        <begin position="122"/>
        <end position="216"/>
    </location>
</feature>
<sequence>MTMIVAALYHFTPFEALPALRERLQNACADAGVKGSLLVAEEGINGTIAGTRAGIDAALATIRALPGCADLEWKESTAQEMPFRHMKVKLKREIVTMGAGPVDPRAAVGRYVAPEDWNALIASPDVAVIDTRNDYEVAIGTFEGAVNPETTSFRDFPAWWAENADRFHNKKIAMFCTGGIRCEKSTSWLRAQGVEDVYHLKGGILKYLEDVPEEQSLWRGSCFVFDERVSVEHGLREGPHSLCRACRRPLAPADLEHPDYVEGISCATCIHEHTDADRKRFAQRQKQIELARQRGGSHL</sequence>
<keyword evidence="4" id="KW-1185">Reference proteome</keyword>
<dbReference type="EC" id="1.14.-.-" evidence="1"/>
<name>A0A840X2S3_9RHOB</name>
<dbReference type="InterPro" id="IPR001763">
    <property type="entry name" value="Rhodanese-like_dom"/>
</dbReference>
<dbReference type="Gene3D" id="3.40.250.10">
    <property type="entry name" value="Rhodanese-like domain"/>
    <property type="match status" value="1"/>
</dbReference>
<dbReference type="Pfam" id="PF00581">
    <property type="entry name" value="Rhodanese"/>
    <property type="match status" value="1"/>
</dbReference>